<evidence type="ECO:0000313" key="2">
    <source>
        <dbReference type="Proteomes" id="UP000828048"/>
    </source>
</evidence>
<reference evidence="1 2" key="1">
    <citation type="journal article" date="2021" name="Hortic Res">
        <title>High-quality reference genome and annotation aids understanding of berry development for evergreen blueberry (Vaccinium darrowii).</title>
        <authorList>
            <person name="Yu J."/>
            <person name="Hulse-Kemp A.M."/>
            <person name="Babiker E."/>
            <person name="Staton M."/>
        </authorList>
    </citation>
    <scope>NUCLEOTIDE SEQUENCE [LARGE SCALE GENOMIC DNA]</scope>
    <source>
        <strain evidence="2">cv. NJ 8807/NJ 8810</strain>
        <tissue evidence="1">Young leaf</tissue>
    </source>
</reference>
<evidence type="ECO:0000313" key="1">
    <source>
        <dbReference type="EMBL" id="KAH7862744.1"/>
    </source>
</evidence>
<dbReference type="Proteomes" id="UP000828048">
    <property type="component" value="Chromosome 12"/>
</dbReference>
<protein>
    <submittedName>
        <fullName evidence="1">Uncharacterized protein</fullName>
    </submittedName>
</protein>
<organism evidence="1 2">
    <name type="scientific">Vaccinium darrowii</name>
    <dbReference type="NCBI Taxonomy" id="229202"/>
    <lineage>
        <taxon>Eukaryota</taxon>
        <taxon>Viridiplantae</taxon>
        <taxon>Streptophyta</taxon>
        <taxon>Embryophyta</taxon>
        <taxon>Tracheophyta</taxon>
        <taxon>Spermatophyta</taxon>
        <taxon>Magnoliopsida</taxon>
        <taxon>eudicotyledons</taxon>
        <taxon>Gunneridae</taxon>
        <taxon>Pentapetalae</taxon>
        <taxon>asterids</taxon>
        <taxon>Ericales</taxon>
        <taxon>Ericaceae</taxon>
        <taxon>Vaccinioideae</taxon>
        <taxon>Vaccinieae</taxon>
        <taxon>Vaccinium</taxon>
    </lineage>
</organism>
<keyword evidence="2" id="KW-1185">Reference proteome</keyword>
<sequence>MRRRIPLGDFNTPDHHGYLSASDIASHLPIKSPGKAPEMLERLLRSLANFNILECKQGAAGGGEGGGGGERWLYGLAPLVSKYFVCDHNGVSLAPLLLFAQDKVVTESWYYCFSFLWFAFSLQSFEEITP</sequence>
<name>A0ACB7ZAH4_9ERIC</name>
<accession>A0ACB7ZAH4</accession>
<comment type="caution">
    <text evidence="1">The sequence shown here is derived from an EMBL/GenBank/DDBJ whole genome shotgun (WGS) entry which is preliminary data.</text>
</comment>
<dbReference type="EMBL" id="CM037162">
    <property type="protein sequence ID" value="KAH7862744.1"/>
    <property type="molecule type" value="Genomic_DNA"/>
</dbReference>
<gene>
    <name evidence="1" type="ORF">Vadar_008838</name>
</gene>
<proteinExistence type="predicted"/>